<gene>
    <name evidence="2" type="ORF">HDID_LOCUS5834</name>
    <name evidence="3" type="ORF">WMSIL1_LOCUS1308</name>
</gene>
<dbReference type="EMBL" id="UYSG01003525">
    <property type="protein sequence ID" value="VDL58152.1"/>
    <property type="molecule type" value="Genomic_DNA"/>
</dbReference>
<sequence>MDPSKASILINAVGLGPLPALESLVRVIGALSYEETPDYSNYKDILRALQKNLATIPSAASKHSNILTEVNSGGTQSPRGRKVVIKRTEGSGKRIADRGVPKSAVAGKKPRKQADDEKCRSGCAETETPSKQATDTPIRRSARTRRPPVSFIFDSSSAEEEEDDDDDNEPEYIPSIKPSPLRKKKVTTKRNHFEVGEQKGRKPIAAAATTTATSARAIATQTSPNLLKQLEREERKRNFF</sequence>
<protein>
    <submittedName>
        <fullName evidence="6">Origin recognition complex subunit 6</fullName>
    </submittedName>
</protein>
<dbReference type="WBParaSite" id="HDID_0000583601-mRNA-1">
    <property type="protein sequence ID" value="HDID_0000583601-mRNA-1"/>
    <property type="gene ID" value="HDID_0000583601"/>
</dbReference>
<proteinExistence type="predicted"/>
<reference evidence="6" key="1">
    <citation type="submission" date="2017-02" db="UniProtKB">
        <authorList>
            <consortium name="WormBaseParasite"/>
        </authorList>
    </citation>
    <scope>IDENTIFICATION</scope>
</reference>
<evidence type="ECO:0000313" key="4">
    <source>
        <dbReference type="Proteomes" id="UP000274504"/>
    </source>
</evidence>
<dbReference type="AlphaFoldDB" id="A0A0R3SLM1"/>
<feature type="compositionally biased region" description="Acidic residues" evidence="1">
    <location>
        <begin position="157"/>
        <end position="170"/>
    </location>
</feature>
<feature type="compositionally biased region" description="Basic residues" evidence="1">
    <location>
        <begin position="180"/>
        <end position="190"/>
    </location>
</feature>
<dbReference type="Proteomes" id="UP000274504">
    <property type="component" value="Unassembled WGS sequence"/>
</dbReference>
<keyword evidence="5" id="KW-1185">Reference proteome</keyword>
<evidence type="ECO:0000313" key="2">
    <source>
        <dbReference type="EMBL" id="VDL58152.1"/>
    </source>
</evidence>
<organism evidence="6">
    <name type="scientific">Hymenolepis diminuta</name>
    <name type="common">Rat tapeworm</name>
    <dbReference type="NCBI Taxonomy" id="6216"/>
    <lineage>
        <taxon>Eukaryota</taxon>
        <taxon>Metazoa</taxon>
        <taxon>Spiralia</taxon>
        <taxon>Lophotrochozoa</taxon>
        <taxon>Platyhelminthes</taxon>
        <taxon>Cestoda</taxon>
        <taxon>Eucestoda</taxon>
        <taxon>Cyclophyllidea</taxon>
        <taxon>Hymenolepididae</taxon>
        <taxon>Hymenolepis</taxon>
    </lineage>
</organism>
<reference evidence="3 5" key="3">
    <citation type="submission" date="2019-07" db="EMBL/GenBank/DDBJ databases">
        <authorList>
            <person name="Jastrzebski P J."/>
            <person name="Paukszto L."/>
            <person name="Jastrzebski P J."/>
        </authorList>
    </citation>
    <scope>NUCLEOTIDE SEQUENCE [LARGE SCALE GENOMIC DNA]</scope>
    <source>
        <strain evidence="3 5">WMS-il1</strain>
    </source>
</reference>
<evidence type="ECO:0000313" key="5">
    <source>
        <dbReference type="Proteomes" id="UP000321570"/>
    </source>
</evidence>
<evidence type="ECO:0000256" key="1">
    <source>
        <dbReference type="SAM" id="MobiDB-lite"/>
    </source>
</evidence>
<name>A0A0R3SLM1_HYMDI</name>
<feature type="compositionally biased region" description="Basic and acidic residues" evidence="1">
    <location>
        <begin position="86"/>
        <end position="100"/>
    </location>
</feature>
<accession>A0A0R3SLM1</accession>
<evidence type="ECO:0000313" key="3">
    <source>
        <dbReference type="EMBL" id="VUZ40191.1"/>
    </source>
</evidence>
<feature type="compositionally biased region" description="Basic and acidic residues" evidence="1">
    <location>
        <begin position="191"/>
        <end position="200"/>
    </location>
</feature>
<dbReference type="Proteomes" id="UP000321570">
    <property type="component" value="Unassembled WGS sequence"/>
</dbReference>
<evidence type="ECO:0000313" key="6">
    <source>
        <dbReference type="WBParaSite" id="HDID_0000583601-mRNA-1"/>
    </source>
</evidence>
<feature type="region of interest" description="Disordered" evidence="1">
    <location>
        <begin position="86"/>
        <end position="205"/>
    </location>
</feature>
<reference evidence="2 4" key="2">
    <citation type="submission" date="2018-11" db="EMBL/GenBank/DDBJ databases">
        <authorList>
            <consortium name="Pathogen Informatics"/>
        </authorList>
    </citation>
    <scope>NUCLEOTIDE SEQUENCE [LARGE SCALE GENOMIC DNA]</scope>
</reference>
<dbReference type="EMBL" id="CABIJS010000032">
    <property type="protein sequence ID" value="VUZ40191.1"/>
    <property type="molecule type" value="Genomic_DNA"/>
</dbReference>